<accession>A0A834MNG0</accession>
<feature type="domain" description="CUB" evidence="18">
    <location>
        <begin position="3102"/>
        <end position="3224"/>
    </location>
</feature>
<evidence type="ECO:0000256" key="13">
    <source>
        <dbReference type="ARBA" id="ARBA00023136"/>
    </source>
</evidence>
<feature type="domain" description="CUB" evidence="18">
    <location>
        <begin position="1364"/>
        <end position="1476"/>
    </location>
</feature>
<dbReference type="GO" id="GO:0015031">
    <property type="term" value="P:protein transport"/>
    <property type="evidence" value="ECO:0007669"/>
    <property type="project" value="UniProtKB-KW"/>
</dbReference>
<dbReference type="InterPro" id="IPR049883">
    <property type="entry name" value="NOTCH1_EGF-like"/>
</dbReference>
<keyword evidence="15" id="KW-0325">Glycoprotein</keyword>
<keyword evidence="11" id="KW-0106">Calcium</keyword>
<feature type="disulfide bond" evidence="17">
    <location>
        <begin position="151"/>
        <end position="160"/>
    </location>
</feature>
<dbReference type="OrthoDB" id="10009301at2759"/>
<name>A0A834MNG0_RHYFE</name>
<dbReference type="PROSITE" id="PS01186">
    <property type="entry name" value="EGF_2"/>
    <property type="match status" value="3"/>
</dbReference>
<feature type="domain" description="CUB" evidence="18">
    <location>
        <begin position="1955"/>
        <end position="2075"/>
    </location>
</feature>
<feature type="domain" description="CUB" evidence="18">
    <location>
        <begin position="3377"/>
        <end position="3486"/>
    </location>
</feature>
<feature type="disulfide bond" evidence="16">
    <location>
        <begin position="2629"/>
        <end position="2656"/>
    </location>
</feature>
<feature type="domain" description="EGF-like" evidence="19">
    <location>
        <begin position="82"/>
        <end position="118"/>
    </location>
</feature>
<dbReference type="CDD" id="cd00054">
    <property type="entry name" value="EGF_CA"/>
    <property type="match status" value="5"/>
</dbReference>
<keyword evidence="5 17" id="KW-0245">EGF-like domain</keyword>
<feature type="domain" description="CUB" evidence="18">
    <location>
        <begin position="2980"/>
        <end position="3078"/>
    </location>
</feature>
<dbReference type="PROSITE" id="PS01187">
    <property type="entry name" value="EGF_CA"/>
    <property type="match status" value="1"/>
</dbReference>
<feature type="domain" description="EGF-like" evidence="19">
    <location>
        <begin position="120"/>
        <end position="161"/>
    </location>
</feature>
<feature type="domain" description="CUB" evidence="18">
    <location>
        <begin position="1826"/>
        <end position="1939"/>
    </location>
</feature>
<feature type="domain" description="CUB" evidence="18">
    <location>
        <begin position="1594"/>
        <end position="1684"/>
    </location>
</feature>
<feature type="domain" description="CUB" evidence="18">
    <location>
        <begin position="780"/>
        <end position="890"/>
    </location>
</feature>
<keyword evidence="13" id="KW-0472">Membrane</keyword>
<evidence type="ECO:0000313" key="20">
    <source>
        <dbReference type="EMBL" id="KAF7287445.1"/>
    </source>
</evidence>
<evidence type="ECO:0000256" key="17">
    <source>
        <dbReference type="PROSITE-ProRule" id="PRU00076"/>
    </source>
</evidence>
<dbReference type="InterPro" id="IPR000742">
    <property type="entry name" value="EGF"/>
</dbReference>
<dbReference type="PROSITE" id="PS50026">
    <property type="entry name" value="EGF_3"/>
    <property type="match status" value="4"/>
</dbReference>
<dbReference type="FunFam" id="2.10.25.10:FF:000429">
    <property type="entry name" value="Cubilin"/>
    <property type="match status" value="1"/>
</dbReference>
<dbReference type="InterPro" id="IPR018097">
    <property type="entry name" value="EGF_Ca-bd_CS"/>
</dbReference>
<dbReference type="FunFam" id="2.10.25.10:FF:000472">
    <property type="entry name" value="Uncharacterized protein, isoform A"/>
    <property type="match status" value="1"/>
</dbReference>
<dbReference type="FunFam" id="2.60.120.290:FF:000018">
    <property type="entry name" value="cubilin"/>
    <property type="match status" value="1"/>
</dbReference>
<feature type="domain" description="CUB" evidence="18">
    <location>
        <begin position="2859"/>
        <end position="2978"/>
    </location>
</feature>
<keyword evidence="6" id="KW-0597">Phosphoprotein</keyword>
<dbReference type="SMART" id="SM00179">
    <property type="entry name" value="EGF_CA"/>
    <property type="match status" value="6"/>
</dbReference>
<feature type="domain" description="CUB" evidence="18">
    <location>
        <begin position="1480"/>
        <end position="1593"/>
    </location>
</feature>
<evidence type="ECO:0000256" key="12">
    <source>
        <dbReference type="ARBA" id="ARBA00022927"/>
    </source>
</evidence>
<comment type="subcellular location">
    <subcellularLocation>
        <location evidence="2">Cell membrane</location>
        <topology evidence="2">Peripheral membrane protein</topology>
    </subcellularLocation>
    <subcellularLocation>
        <location evidence="1">Endosome</location>
    </subcellularLocation>
</comment>
<dbReference type="InterPro" id="IPR035914">
    <property type="entry name" value="Sperma_CUB_dom_sf"/>
</dbReference>
<keyword evidence="3" id="KW-0813">Transport</keyword>
<organism evidence="20 21">
    <name type="scientific">Rhynchophorus ferrugineus</name>
    <name type="common">Red palm weevil</name>
    <name type="synonym">Curculio ferrugineus</name>
    <dbReference type="NCBI Taxonomy" id="354439"/>
    <lineage>
        <taxon>Eukaryota</taxon>
        <taxon>Metazoa</taxon>
        <taxon>Ecdysozoa</taxon>
        <taxon>Arthropoda</taxon>
        <taxon>Hexapoda</taxon>
        <taxon>Insecta</taxon>
        <taxon>Pterygota</taxon>
        <taxon>Neoptera</taxon>
        <taxon>Endopterygota</taxon>
        <taxon>Coleoptera</taxon>
        <taxon>Polyphaga</taxon>
        <taxon>Cucujiformia</taxon>
        <taxon>Curculionidae</taxon>
        <taxon>Dryophthorinae</taxon>
        <taxon>Rhynchophorus</taxon>
    </lineage>
</organism>
<feature type="domain" description="CUB" evidence="18">
    <location>
        <begin position="2745"/>
        <end position="2858"/>
    </location>
</feature>
<dbReference type="FunFam" id="2.10.25.10:FF:000379">
    <property type="entry name" value="Cubilin"/>
    <property type="match status" value="1"/>
</dbReference>
<dbReference type="Pfam" id="PF00008">
    <property type="entry name" value="EGF"/>
    <property type="match status" value="3"/>
</dbReference>
<dbReference type="Pfam" id="PF07645">
    <property type="entry name" value="EGF_CA"/>
    <property type="match status" value="2"/>
</dbReference>
<comment type="caution">
    <text evidence="20">The sequence shown here is derived from an EMBL/GenBank/DDBJ whole genome shotgun (WGS) entry which is preliminary data.</text>
</comment>
<feature type="domain" description="CUB" evidence="18">
    <location>
        <begin position="1131"/>
        <end position="1242"/>
    </location>
</feature>
<feature type="disulfide bond" evidence="17">
    <location>
        <begin position="413"/>
        <end position="422"/>
    </location>
</feature>
<dbReference type="FunFam" id="2.10.25.10:FF:000031">
    <property type="entry name" value="neurogenic locus notch homolog protein 3"/>
    <property type="match status" value="1"/>
</dbReference>
<feature type="domain" description="CUB" evidence="18">
    <location>
        <begin position="429"/>
        <end position="544"/>
    </location>
</feature>
<dbReference type="SMART" id="SM00181">
    <property type="entry name" value="EGF"/>
    <property type="match status" value="8"/>
</dbReference>
<dbReference type="InterPro" id="IPR001881">
    <property type="entry name" value="EGF-like_Ca-bd_dom"/>
</dbReference>
<dbReference type="InterPro" id="IPR000859">
    <property type="entry name" value="CUB_dom"/>
</dbReference>
<feature type="domain" description="CUB" evidence="18">
    <location>
        <begin position="3228"/>
        <end position="3375"/>
    </location>
</feature>
<reference evidence="20" key="1">
    <citation type="submission" date="2020-08" db="EMBL/GenBank/DDBJ databases">
        <title>Genome sequencing and assembly of the red palm weevil Rhynchophorus ferrugineus.</title>
        <authorList>
            <person name="Dias G.B."/>
            <person name="Bergman C.M."/>
            <person name="Manee M."/>
        </authorList>
    </citation>
    <scope>NUCLEOTIDE SEQUENCE</scope>
    <source>
        <strain evidence="20">AA-2017</strain>
        <tissue evidence="20">Whole larva</tissue>
    </source>
</reference>
<feature type="domain" description="CUB" evidence="18">
    <location>
        <begin position="1243"/>
        <end position="1362"/>
    </location>
</feature>
<feature type="domain" description="CUB" evidence="18">
    <location>
        <begin position="2414"/>
        <end position="2517"/>
    </location>
</feature>
<evidence type="ECO:0000256" key="4">
    <source>
        <dbReference type="ARBA" id="ARBA00022475"/>
    </source>
</evidence>
<evidence type="ECO:0000256" key="3">
    <source>
        <dbReference type="ARBA" id="ARBA00022448"/>
    </source>
</evidence>
<feature type="domain" description="CUB" evidence="18">
    <location>
        <begin position="2189"/>
        <end position="2305"/>
    </location>
</feature>
<feature type="disulfide bond" evidence="17">
    <location>
        <begin position="375"/>
        <end position="384"/>
    </location>
</feature>
<dbReference type="FunFam" id="2.60.120.290:FF:000013">
    <property type="entry name" value="Membrane frizzled-related protein"/>
    <property type="match status" value="3"/>
</dbReference>
<keyword evidence="7" id="KW-0479">Metal-binding</keyword>
<evidence type="ECO:0000259" key="18">
    <source>
        <dbReference type="PROSITE" id="PS01180"/>
    </source>
</evidence>
<evidence type="ECO:0000256" key="10">
    <source>
        <dbReference type="ARBA" id="ARBA00022753"/>
    </source>
</evidence>
<feature type="disulfide bond" evidence="16">
    <location>
        <begin position="780"/>
        <end position="807"/>
    </location>
</feature>
<dbReference type="EMBL" id="JAACXV010000013">
    <property type="protein sequence ID" value="KAF7287445.1"/>
    <property type="molecule type" value="Genomic_DNA"/>
</dbReference>
<evidence type="ECO:0000256" key="7">
    <source>
        <dbReference type="ARBA" id="ARBA00022723"/>
    </source>
</evidence>
<dbReference type="CDD" id="cd00041">
    <property type="entry name" value="CUB"/>
    <property type="match status" value="24"/>
</dbReference>
<keyword evidence="10" id="KW-0967">Endosome</keyword>
<evidence type="ECO:0000256" key="11">
    <source>
        <dbReference type="ARBA" id="ARBA00022837"/>
    </source>
</evidence>
<dbReference type="PANTHER" id="PTHR24251:SF37">
    <property type="entry name" value="CUB DOMAIN-CONTAINING PROTEIN"/>
    <property type="match status" value="1"/>
</dbReference>
<comment type="caution">
    <text evidence="17">Lacks conserved residue(s) required for the propagation of feature annotation.</text>
</comment>
<feature type="domain" description="EGF-like" evidence="19">
    <location>
        <begin position="387"/>
        <end position="423"/>
    </location>
</feature>
<dbReference type="Pfam" id="PF00431">
    <property type="entry name" value="CUB"/>
    <property type="match status" value="25"/>
</dbReference>
<dbReference type="PROSITE" id="PS00022">
    <property type="entry name" value="EGF_1"/>
    <property type="match status" value="4"/>
</dbReference>
<feature type="domain" description="CUB" evidence="18">
    <location>
        <begin position="548"/>
        <end position="664"/>
    </location>
</feature>
<feature type="domain" description="CUB" evidence="18">
    <location>
        <begin position="1709"/>
        <end position="1825"/>
    </location>
</feature>
<dbReference type="GO" id="GO:0005886">
    <property type="term" value="C:plasma membrane"/>
    <property type="evidence" value="ECO:0007669"/>
    <property type="project" value="UniProtKB-SubCell"/>
</dbReference>
<protein>
    <recommendedName>
        <fullName evidence="22">Cubilin</fullName>
    </recommendedName>
</protein>
<evidence type="ECO:0000259" key="19">
    <source>
        <dbReference type="PROSITE" id="PS50026"/>
    </source>
</evidence>
<feature type="domain" description="CUB" evidence="18">
    <location>
        <begin position="2629"/>
        <end position="2741"/>
    </location>
</feature>
<feature type="domain" description="CUB" evidence="18">
    <location>
        <begin position="2307"/>
        <end position="2410"/>
    </location>
</feature>
<feature type="disulfide bond" evidence="17">
    <location>
        <begin position="352"/>
        <end position="362"/>
    </location>
</feature>
<evidence type="ECO:0000256" key="5">
    <source>
        <dbReference type="ARBA" id="ARBA00022536"/>
    </source>
</evidence>
<proteinExistence type="predicted"/>
<dbReference type="PROSITE" id="PS00010">
    <property type="entry name" value="ASX_HYDROXYL"/>
    <property type="match status" value="3"/>
</dbReference>
<dbReference type="Gene3D" id="2.60.120.290">
    <property type="entry name" value="Spermadhesin, CUB domain"/>
    <property type="match status" value="26"/>
</dbReference>
<feature type="domain" description="CUB" evidence="18">
    <location>
        <begin position="2076"/>
        <end position="2185"/>
    </location>
</feature>
<evidence type="ECO:0000256" key="2">
    <source>
        <dbReference type="ARBA" id="ARBA00004202"/>
    </source>
</evidence>
<dbReference type="SUPFAM" id="SSF57196">
    <property type="entry name" value="EGF/Laminin"/>
    <property type="match status" value="3"/>
</dbReference>
<dbReference type="FunFam" id="2.10.25.10:FF:000260">
    <property type="entry name" value="Notch receptor 4"/>
    <property type="match status" value="1"/>
</dbReference>
<dbReference type="PROSITE" id="PS01180">
    <property type="entry name" value="CUB"/>
    <property type="match status" value="26"/>
</dbReference>
<feature type="domain" description="CUB" evidence="18">
    <location>
        <begin position="670"/>
        <end position="779"/>
    </location>
</feature>
<keyword evidence="21" id="KW-1185">Reference proteome</keyword>
<keyword evidence="14 17" id="KW-1015">Disulfide bond</keyword>
<dbReference type="SUPFAM" id="SSF57184">
    <property type="entry name" value="Growth factor receptor domain"/>
    <property type="match status" value="2"/>
</dbReference>
<evidence type="ECO:0000256" key="1">
    <source>
        <dbReference type="ARBA" id="ARBA00004177"/>
    </source>
</evidence>
<evidence type="ECO:0000256" key="14">
    <source>
        <dbReference type="ARBA" id="ARBA00023157"/>
    </source>
</evidence>
<feature type="disulfide bond" evidence="16">
    <location>
        <begin position="894"/>
        <end position="921"/>
    </location>
</feature>
<evidence type="ECO:0000313" key="21">
    <source>
        <dbReference type="Proteomes" id="UP000625711"/>
    </source>
</evidence>
<dbReference type="FunFam" id="2.60.120.290:FF:000005">
    <property type="entry name" value="Procollagen C-endopeptidase enhancer 1"/>
    <property type="match status" value="3"/>
</dbReference>
<evidence type="ECO:0000256" key="8">
    <source>
        <dbReference type="ARBA" id="ARBA00022729"/>
    </source>
</evidence>
<keyword evidence="9" id="KW-0677">Repeat</keyword>
<feature type="domain" description="EGF-like" evidence="19">
    <location>
        <begin position="348"/>
        <end position="385"/>
    </location>
</feature>
<dbReference type="FunFam" id="2.60.120.290:FF:000003">
    <property type="entry name" value="Neuropilin"/>
    <property type="match status" value="1"/>
</dbReference>
<dbReference type="GO" id="GO:0005509">
    <property type="term" value="F:calcium ion binding"/>
    <property type="evidence" value="ECO:0007669"/>
    <property type="project" value="InterPro"/>
</dbReference>
<evidence type="ECO:0000256" key="9">
    <source>
        <dbReference type="ARBA" id="ARBA00022737"/>
    </source>
</evidence>
<keyword evidence="12" id="KW-0653">Protein transport</keyword>
<gene>
    <name evidence="20" type="ORF">GWI33_001415</name>
</gene>
<dbReference type="InterPro" id="IPR009030">
    <property type="entry name" value="Growth_fac_rcpt_cys_sf"/>
</dbReference>
<keyword evidence="4" id="KW-1003">Cell membrane</keyword>
<feature type="domain" description="CUB" evidence="18">
    <location>
        <begin position="894"/>
        <end position="1009"/>
    </location>
</feature>
<keyword evidence="8" id="KW-0732">Signal</keyword>
<feature type="disulfide bond" evidence="17">
    <location>
        <begin position="108"/>
        <end position="117"/>
    </location>
</feature>
<feature type="domain" description="CUB" evidence="18">
    <location>
        <begin position="1015"/>
        <end position="1127"/>
    </location>
</feature>
<evidence type="ECO:0000256" key="6">
    <source>
        <dbReference type="ARBA" id="ARBA00022553"/>
    </source>
</evidence>
<evidence type="ECO:0008006" key="22">
    <source>
        <dbReference type="Google" id="ProtNLM"/>
    </source>
</evidence>
<dbReference type="SMART" id="SM00042">
    <property type="entry name" value="CUB"/>
    <property type="match status" value="26"/>
</dbReference>
<dbReference type="PANTHER" id="PTHR24251">
    <property type="entry name" value="OVOCHYMASE-RELATED"/>
    <property type="match status" value="1"/>
</dbReference>
<feature type="domain" description="CUB" evidence="18">
    <location>
        <begin position="3492"/>
        <end position="3600"/>
    </location>
</feature>
<evidence type="ECO:0000256" key="15">
    <source>
        <dbReference type="ARBA" id="ARBA00023180"/>
    </source>
</evidence>
<dbReference type="InterPro" id="IPR000152">
    <property type="entry name" value="EGF-type_Asp/Asn_hydroxyl_site"/>
</dbReference>
<dbReference type="Gene3D" id="2.10.25.10">
    <property type="entry name" value="Laminin"/>
    <property type="match status" value="6"/>
</dbReference>
<dbReference type="GO" id="GO:0005768">
    <property type="term" value="C:endosome"/>
    <property type="evidence" value="ECO:0007669"/>
    <property type="project" value="UniProtKB-SubCell"/>
</dbReference>
<evidence type="ECO:0000256" key="16">
    <source>
        <dbReference type="PROSITE-ProRule" id="PRU00059"/>
    </source>
</evidence>
<sequence>MAALGREANATLLLKTYELFIAQHQSQLDNLSKKMSLVMGNMLPSVNSSNTNFTNFDLKITRLNRRITVLRRLVSNVQARLNKNECNSSPCKNAGTCLDMYGQYFCLCQNGWEGPTCEQDINECARFVGTDLGCQNGGTCQNFPGSYQCICVNGWIGTHCNRKPNDCSSGGTEICGHGTCIPQNNNIGYKCLCDAGWTTDGVHMACIVDVDECKNNHPPCSTNPLVMCTNVPGSFMCQHCPPGYTGNGYYCADINECEILNGGCSVAPQVECINTPGSSKCSSCPPGYEGDGRSCSYKGLCNINNGGCSLLARCVDYSGTMSVPVQCVCPSGYVGTGIGPNGCIRNGNASPCLPNPCINGKCVISNSTEGFKCVCQKKYFGIYCDQYQDPCASNPCYNGGTCINQAASFRCKCPTGYIGRLCTQELEACGGRLTAPNGTITYPVKNSTFLSSMSISCLWILKTNESKILQLDIEKFNLSDAPCKNEWFQIQEVNTMTVPLGRFCGKTPPFNGTYKSTRNQVILWLKYQGQSERRPEIQISWQAIEPVCGGLISDNSGIISSPGWPSQYPNNRNCMWNFNVPNNKRIIFHVYSLDIGTNTDCSRDSISFLTKTNWLEDSQDLIFHKICNSTIPQSFYSPSPQGYINFKSDASDPHGGFQIGYNVVDGIPACGGTYTGQDGFIQSVQFSESLPEELTCLYQIKIPFNQTITVDILELNLPRNCQRQSLTFYQGSTTESLSLGTYCGSTLPGPIVTFSDSLLIESRTRKNEENRWKLKYTIVCSKTFKEPKGSFGTMTQVTKNNKPLSTCTYLIEQPESNIILLNLEMFAADQNANACILSDALNTVEIRDGDSANSTLIGIYCGGKARIQSSTNYLWIKGPTKGFIANYTTINIGCGGILRTDRRSISYPPTDEETYRANSKCRWVIVAPPTKIIQLTWITFELEFSPDCNYDYVKVFDNTTDSGQGDLIGTYCNNKLPPVLLSQSNIVTVDFASDGSINNGGFSISYAFLRKNNLCGGNYYTAAGIIRSPGFPKEYPTNRECVWTITVPTGSQIMLNVTRFEIEYYTKCKYDYLEVRNGGTFASPIIGTYCGKSIPQFISSHTNKIYLKFRSDLSTSAPGFEIKWSATATGCGGILTGSMGSIMSPHYPEPYNKNTICIWKILVSAGSKIQVIFGDLGLEENTNCIFDFVELYDGYTLNSKVIGRYCKPYIHPIQSTGNKMLVKFKSDVTLESRGFHLQYTIICKNVLKGFSGVIESPNYPNEYLENQNCEWDIIVPNKNKINITFSHFSLEGRTNSCMYDYLEILYQSEVLDSNENTFVQYGKYCAENNPGLITINSNHAKIRFISDNLLLGKGFRLEWQLFGCGGELTQSFGTLQTPNYPKPYPANVHCNWIINVPIGRGIGLFISELDVEKDNNCNYDYIEIYDGRDETNNLLAKMCRNPNPLTLTTSSNAMFISFKSDFSYQGKGFLAHYTTIEPKCGGILPFDTGYFYSPNYPKNYNKNETCEWSITTNENNRIELKFGEIDIYKYNCNKTHIKIYDGPSDSFPILQTICGSETNINRTYTSTKNHMLVKFVNYESLTYKGFNASYRKACGAFITTSTNGIIDLTKDYAAGAEDQQNCSYTIQSSDPTKRIIFTMTRLSDNHLWCDNDDAFIEIYNGLSTSDPLQGSYCTDKLPPSIISNGPALYILVKEHVDLYATYAVFEDECGGDLIALTGNIASPGWPESYPKNMTCVWTISQGPGNTVSLQFSSFDIPDSEFCNNDYLEIRETNETGKLLGAYCGTNIPSNVTTTTGAIALIFKSSMLAEGVPSTKKGFYLEFSYTPNAQLTGSSGKIGNPLYPFTLATYDSFSWLITTKPKTRIEITFEEFYSDGEPTDCSNSGIKVYDGMDNDAVVLKEVCGYGAPPPVISTSNMVFIESDYFSDRIPTKFLLSWRELTTNLRVKNNSLTKKECHYIQQVKVNENVTISSPGYPAYIKRTSECEWIFETNQSSHLKITILDIDFTTWATRSCYYATTLKLYKKTYDTGEFQLIKEICSSITNDFVFYGTNIVKIIFKPFNFLTRRGFQASVSTVCGGYLTKPSGYIIFDKDNDRGSECQWNITVGSGRTIKIEFLSFNLGGTNTTCRNALTLRNGKFSDSPYLGQGKYCGRNIPPVLTSNSNHLYIKYVGLADIPGFKLKYEEKYFECGGQITLSSTDNFTEITTPKYPNIPDPHTQCIWVITGIRGEILRVDFEERFDLTSSPNCEKDYLELRNGGTQWSPLLNRYCTEMPETVFTTDNILYIKYFTDVDEPKNGFKLKVSLGICGGTYRGTTEFDSNNIAGKIELNKNCTWQFRAIEGYYYEIKFKKIHLKGKVHLYEKIGNNVTDLGTFTGKELPSQTLISAGNVVIMDYMPTNNRDQFTLDFSTKTEKCSKTFTEESGIITSLNYPLSKPSKTICIWKVKVPAGRRITFYAEDVDVDNVIFMLFSGLTRGIKISDTIEPHKTYETVSNTAKIVFGHMNPTNHRGIKLTYSSNKPTYCQGSLNDTTGVIETPNITVYECSWSVKRHQKETFVLAINLRTDGKSGSCSEFSSGIMIEYRVHWITICQDTKNKAHILRLPAPSVTIRARNDIKTHFNFSISYKSYPCGGFINGMLQGTIKSPNYPNSPKESVECAWDISGMMNRIKINVTSLELGDDCDKSYLIIYNGDWSDMPKIGKFCRNNKPDMIITESSKAYIEYRYVQGSDSTAKGFSLDYEPHVTSCGGILQSSYNVIETPNYEQNYPNNIECLWEVNFPAGRIIELNFASRFHIEESAGCTKDFVEVFDWTDVNWISKGKYCGREIPRLMTSSANRMKILFRSDGNNTATGFRANMSWRCGGQLIATNNVKYLSSPSNPSLYQNLYTLPNLNCTYIITPSTKNGVIIIRFLDFDLPQGTPACIYQNFTIQPVNGISYNKVYCGNKAPEDERFSRPIKIIFKTIDFYGMYRGFKIAYSMDECGGNITEPTALRLDNVPKLSYFTAYNPPLKCFWNITAPENKIPVLNIYNLTMSDSYCYKDHLKVYDGKKISTSKVITELCKTVEDYIISGTSNSMLINLDIPAQAFVKLLGDIYFTYGPDAGCGGTVNLNGTGKTRSIDGPINLSNIDCQWKILAPRDYKIKIEFLEININTTCGFPYKNYTMFCSCAFIEIRDGAGPRADLMSKLCTSDNRSTRTYITSWNTGYIRLFSAGHQNHPFSARVTAFLTPCGKTTLVSKNIPQILTSPGYPQPYASDITCIWTIVDNTDSKTIQIHFNDFDLQDENREIQHQLNSCGGDHLEISDDPKKILNMEGHGINPYKYSSSNFRREKFNTHLFCGRNETLFDFYSLDKTLVIKFTSFSFGQKGRGFNLTYSNTRCDRNIYANEGRIKNKEVVSSCYISITSDVNTTLSLYFLSLSLYPTYNCSQASLEVKENNATGPVLLTFCSYGMPSPVFSSTNKLYISFKTSTSNYNLLKRMNYDFLFIGSKDGIGCGGNLFNYMGKFTSPMYPNIYREEKICTWNVKVPVGYKVALKFAVFEITGACAKNKLVVATYQKGTETVHTFCQNETPAVLFSDLTVKVQYYSSVNNGGIGWTASFQAVKTESTAISWF</sequence>
<dbReference type="Proteomes" id="UP000625711">
    <property type="component" value="Unassembled WGS sequence"/>
</dbReference>
<dbReference type="SUPFAM" id="SSF49854">
    <property type="entry name" value="Spermadhesin, CUB domain"/>
    <property type="match status" value="26"/>
</dbReference>